<dbReference type="FunFam" id="3.15.10.30:FF:000001">
    <property type="entry name" value="Takeout-like protein 1"/>
    <property type="match status" value="1"/>
</dbReference>
<dbReference type="GO" id="GO:0007623">
    <property type="term" value="P:circadian rhythm"/>
    <property type="evidence" value="ECO:0007669"/>
    <property type="project" value="UniProtKB-ARBA"/>
</dbReference>
<dbReference type="PANTHER" id="PTHR11008:SF32">
    <property type="entry name" value="CIRCADIAN CLOCK-CONTROLLED PROTEIN DAYWAKE-RELATED"/>
    <property type="match status" value="1"/>
</dbReference>
<evidence type="ECO:0000256" key="3">
    <source>
        <dbReference type="ARBA" id="ARBA00060902"/>
    </source>
</evidence>
<dbReference type="EMBL" id="LR824544">
    <property type="protein sequence ID" value="CAH1636531.1"/>
    <property type="molecule type" value="Genomic_DNA"/>
</dbReference>
<keyword evidence="1 4" id="KW-0732">Signal</keyword>
<dbReference type="PANTHER" id="PTHR11008">
    <property type="entry name" value="PROTEIN TAKEOUT-LIKE PROTEIN"/>
    <property type="match status" value="1"/>
</dbReference>
<evidence type="ECO:0000256" key="1">
    <source>
        <dbReference type="ARBA" id="ARBA00022729"/>
    </source>
</evidence>
<feature type="signal peptide" evidence="4">
    <location>
        <begin position="1"/>
        <end position="18"/>
    </location>
</feature>
<accession>A0A9P0MX23</accession>
<comment type="similarity">
    <text evidence="3">Belongs to the TO family.</text>
</comment>
<dbReference type="Pfam" id="PF06585">
    <property type="entry name" value="JHBP"/>
    <property type="match status" value="1"/>
</dbReference>
<dbReference type="InterPro" id="IPR038606">
    <property type="entry name" value="To_sf"/>
</dbReference>
<evidence type="ECO:0000313" key="5">
    <source>
        <dbReference type="EMBL" id="CAH1636531.1"/>
    </source>
</evidence>
<dbReference type="Proteomes" id="UP001153321">
    <property type="component" value="Chromosome 13"/>
</dbReference>
<gene>
    <name evidence="5" type="ORF">SPLIT_LOCUS1893</name>
</gene>
<dbReference type="Gene3D" id="3.15.10.30">
    <property type="entry name" value="Haemolymph juvenile hormone binding protein"/>
    <property type="match status" value="1"/>
</dbReference>
<dbReference type="SMART" id="SM00700">
    <property type="entry name" value="JHBP"/>
    <property type="match status" value="1"/>
</dbReference>
<dbReference type="InterPro" id="IPR010562">
    <property type="entry name" value="Haemolymph_juvenile_hormone-bd"/>
</dbReference>
<proteinExistence type="inferred from homology"/>
<name>A0A9P0MX23_SPOLI</name>
<evidence type="ECO:0000256" key="4">
    <source>
        <dbReference type="SAM" id="SignalP"/>
    </source>
</evidence>
<keyword evidence="6" id="KW-1185">Reference proteome</keyword>
<organism evidence="5 6">
    <name type="scientific">Spodoptera littoralis</name>
    <name type="common">Egyptian cotton leafworm</name>
    <dbReference type="NCBI Taxonomy" id="7109"/>
    <lineage>
        <taxon>Eukaryota</taxon>
        <taxon>Metazoa</taxon>
        <taxon>Ecdysozoa</taxon>
        <taxon>Arthropoda</taxon>
        <taxon>Hexapoda</taxon>
        <taxon>Insecta</taxon>
        <taxon>Pterygota</taxon>
        <taxon>Neoptera</taxon>
        <taxon>Endopterygota</taxon>
        <taxon>Lepidoptera</taxon>
        <taxon>Glossata</taxon>
        <taxon>Ditrysia</taxon>
        <taxon>Noctuoidea</taxon>
        <taxon>Noctuidae</taxon>
        <taxon>Amphipyrinae</taxon>
        <taxon>Spodoptera</taxon>
    </lineage>
</organism>
<reference evidence="5" key="1">
    <citation type="submission" date="2022-02" db="EMBL/GenBank/DDBJ databases">
        <authorList>
            <person name="King R."/>
        </authorList>
    </citation>
    <scope>NUCLEOTIDE SEQUENCE</scope>
</reference>
<sequence length="238" mass="26796">MLFKIICLTVLVFAGVQSAELPVAKCNLEDSACLRTSFQKMMPIFMTGVPDANVEVLDPMEMDDLAFDLAGLQFTMTGGLMRGLKNSIVDGVQWDTKKKTFTVDFHMDNSVKGHYTANGRILILPITGDGQIKIRLKRLQLKIKIAYDVVKGPNGKDIIKPKKYSFDFDVQESAHYQLTNLFNGNKELSETMLTFLNENWKQIAAEFGRPMIDLASKRIFKNVVNFFEANPIEEITSA</sequence>
<keyword evidence="2" id="KW-0090">Biological rhythms</keyword>
<dbReference type="GO" id="GO:0005615">
    <property type="term" value="C:extracellular space"/>
    <property type="evidence" value="ECO:0007669"/>
    <property type="project" value="TreeGrafter"/>
</dbReference>
<evidence type="ECO:0000313" key="6">
    <source>
        <dbReference type="Proteomes" id="UP001153321"/>
    </source>
</evidence>
<feature type="chain" id="PRO_5040366811" evidence="4">
    <location>
        <begin position="19"/>
        <end position="238"/>
    </location>
</feature>
<evidence type="ECO:0000256" key="2">
    <source>
        <dbReference type="ARBA" id="ARBA00023108"/>
    </source>
</evidence>
<protein>
    <submittedName>
        <fullName evidence="5">Uncharacterized protein</fullName>
    </submittedName>
</protein>
<dbReference type="AlphaFoldDB" id="A0A9P0MX23"/>